<reference evidence="11" key="1">
    <citation type="journal article" date="2019" name="Int. J. Syst. Evol. Microbiol.">
        <title>The Global Catalogue of Microorganisms (GCM) 10K type strain sequencing project: providing services to taxonomists for standard genome sequencing and annotation.</title>
        <authorList>
            <consortium name="The Broad Institute Genomics Platform"/>
            <consortium name="The Broad Institute Genome Sequencing Center for Infectious Disease"/>
            <person name="Wu L."/>
            <person name="Ma J."/>
        </authorList>
    </citation>
    <scope>NUCLEOTIDE SEQUENCE [LARGE SCALE GENOMIC DNA]</scope>
    <source>
        <strain evidence="11">CECT 8288</strain>
    </source>
</reference>
<dbReference type="Proteomes" id="UP001595710">
    <property type="component" value="Unassembled WGS sequence"/>
</dbReference>
<evidence type="ECO:0000256" key="7">
    <source>
        <dbReference type="RuleBase" id="RU363069"/>
    </source>
</evidence>
<keyword evidence="5 7" id="KW-0378">Hydrolase</keyword>
<evidence type="ECO:0000256" key="3">
    <source>
        <dbReference type="ARBA" id="ARBA00013365"/>
    </source>
</evidence>
<evidence type="ECO:0000259" key="8">
    <source>
        <dbReference type="Pfam" id="PF00149"/>
    </source>
</evidence>
<dbReference type="PANTHER" id="PTHR30337:SF0">
    <property type="entry name" value="NUCLEASE SBCCD SUBUNIT D"/>
    <property type="match status" value="1"/>
</dbReference>
<dbReference type="Gene3D" id="3.60.21.10">
    <property type="match status" value="1"/>
</dbReference>
<name>A0ABV7WTH4_9GAMM</name>
<dbReference type="InterPro" id="IPR041796">
    <property type="entry name" value="Mre11_N"/>
</dbReference>
<evidence type="ECO:0000256" key="1">
    <source>
        <dbReference type="ARBA" id="ARBA00010555"/>
    </source>
</evidence>
<evidence type="ECO:0000256" key="2">
    <source>
        <dbReference type="ARBA" id="ARBA00011322"/>
    </source>
</evidence>
<keyword evidence="7" id="KW-0235">DNA replication</keyword>
<keyword evidence="6 7" id="KW-0269">Exonuclease</keyword>
<dbReference type="SUPFAM" id="SSF56300">
    <property type="entry name" value="Metallo-dependent phosphatases"/>
    <property type="match status" value="1"/>
</dbReference>
<keyword evidence="11" id="KW-1185">Reference proteome</keyword>
<comment type="subunit">
    <text evidence="2 7">Heterodimer of SbcC and SbcD.</text>
</comment>
<evidence type="ECO:0000256" key="5">
    <source>
        <dbReference type="ARBA" id="ARBA00022801"/>
    </source>
</evidence>
<dbReference type="CDD" id="cd00840">
    <property type="entry name" value="MPP_Mre11_N"/>
    <property type="match status" value="1"/>
</dbReference>
<keyword evidence="7" id="KW-0255">Endonuclease</keyword>
<comment type="similarity">
    <text evidence="1 7">Belongs to the SbcD family.</text>
</comment>
<evidence type="ECO:0000313" key="10">
    <source>
        <dbReference type="EMBL" id="MFC3702121.1"/>
    </source>
</evidence>
<dbReference type="InterPro" id="IPR004593">
    <property type="entry name" value="SbcD"/>
</dbReference>
<feature type="domain" description="Calcineurin-like phosphoesterase" evidence="8">
    <location>
        <begin position="1"/>
        <end position="217"/>
    </location>
</feature>
<dbReference type="Pfam" id="PF00149">
    <property type="entry name" value="Metallophos"/>
    <property type="match status" value="1"/>
</dbReference>
<dbReference type="RefSeq" id="WP_290281554.1">
    <property type="nucleotide sequence ID" value="NZ_JAUFQI010000001.1"/>
</dbReference>
<keyword evidence="7" id="KW-0233">DNA recombination</keyword>
<comment type="function">
    <text evidence="7">SbcCD cleaves DNA hairpin structures. These structures can inhibit DNA replication and are intermediates in certain DNA recombination reactions. The complex acts as a 3'-&gt;5' double strand exonuclease that can open hairpins. It also has a 5' single-strand endonuclease activity.</text>
</comment>
<sequence>MRILHTSDWHIGRQFHNHNLLVEQQECLDQLIDILVRESIDAVLIAGDIYDRSVPPADAVVLLHRTLSHICLELKIPVVIISGNHDGPERLGFGADLLKSSGLHILTDLSAIETPIQIHKNDQTLNVYGIPYCQPEHVRNTFECEVKTFDEAHSFLVEKITKTMNPHETNLLMSHCFVGGGEESDSERPLSIGGADTVSWRPMVAFDYVALGHLHTPQYRGKETIRYSGSLMKYSFSEIHQNKGVNLITLSKTEPLHVEHLPLSPVRDLRILEGKFDDLLKEGFNDERKEDYLLIRITDKESIIDAIGKLRSIYPNILHLEKTGLVTLEETKQLSKSQLQRSEIELFEDFYQATLDEPLTKAQRNLLTGLIDDLHSQKELS</sequence>
<proteinExistence type="inferred from homology"/>
<dbReference type="EMBL" id="JBHRYN010000012">
    <property type="protein sequence ID" value="MFC3702121.1"/>
    <property type="molecule type" value="Genomic_DNA"/>
</dbReference>
<comment type="caution">
    <text evidence="10">The sequence shown here is derived from an EMBL/GenBank/DDBJ whole genome shotgun (WGS) entry which is preliminary data.</text>
</comment>
<dbReference type="InterPro" id="IPR004843">
    <property type="entry name" value="Calcineurin-like_PHP"/>
</dbReference>
<dbReference type="PANTHER" id="PTHR30337">
    <property type="entry name" value="COMPONENT OF ATP-DEPENDENT DSDNA EXONUCLEASE"/>
    <property type="match status" value="1"/>
</dbReference>
<evidence type="ECO:0000256" key="6">
    <source>
        <dbReference type="ARBA" id="ARBA00022839"/>
    </source>
</evidence>
<dbReference type="InterPro" id="IPR029052">
    <property type="entry name" value="Metallo-depent_PP-like"/>
</dbReference>
<evidence type="ECO:0000259" key="9">
    <source>
        <dbReference type="Pfam" id="PF12320"/>
    </source>
</evidence>
<evidence type="ECO:0000313" key="11">
    <source>
        <dbReference type="Proteomes" id="UP001595710"/>
    </source>
</evidence>
<dbReference type="GO" id="GO:0004527">
    <property type="term" value="F:exonuclease activity"/>
    <property type="evidence" value="ECO:0007669"/>
    <property type="project" value="UniProtKB-KW"/>
</dbReference>
<accession>A0ABV7WTH4</accession>
<dbReference type="Pfam" id="PF12320">
    <property type="entry name" value="SbcD_C"/>
    <property type="match status" value="1"/>
</dbReference>
<dbReference type="InterPro" id="IPR026843">
    <property type="entry name" value="SbcD_C"/>
</dbReference>
<gene>
    <name evidence="7" type="primary">sbcD</name>
    <name evidence="10" type="ORF">ACFOND_10745</name>
</gene>
<feature type="domain" description="Nuclease SbcCD subunit D C-terminal" evidence="9">
    <location>
        <begin position="266"/>
        <end position="353"/>
    </location>
</feature>
<evidence type="ECO:0000256" key="4">
    <source>
        <dbReference type="ARBA" id="ARBA00022722"/>
    </source>
</evidence>
<keyword evidence="4 7" id="KW-0540">Nuclease</keyword>
<dbReference type="InterPro" id="IPR050535">
    <property type="entry name" value="DNA_Repair-Maintenance_Comp"/>
</dbReference>
<organism evidence="10 11">
    <name type="scientific">Reinekea marina</name>
    <dbReference type="NCBI Taxonomy" id="1310421"/>
    <lineage>
        <taxon>Bacteria</taxon>
        <taxon>Pseudomonadati</taxon>
        <taxon>Pseudomonadota</taxon>
        <taxon>Gammaproteobacteria</taxon>
        <taxon>Oceanospirillales</taxon>
        <taxon>Saccharospirillaceae</taxon>
        <taxon>Reinekea</taxon>
    </lineage>
</organism>
<dbReference type="NCBIfam" id="TIGR00619">
    <property type="entry name" value="sbcd"/>
    <property type="match status" value="1"/>
</dbReference>
<protein>
    <recommendedName>
        <fullName evidence="3 7">Nuclease SbcCD subunit D</fullName>
    </recommendedName>
</protein>